<protein>
    <submittedName>
        <fullName evidence="1">Uncharacterized protein</fullName>
    </submittedName>
</protein>
<dbReference type="InParanoid" id="A0A078A0Y8"/>
<dbReference type="AlphaFoldDB" id="A0A078A0Y8"/>
<gene>
    <name evidence="1" type="primary">Contig3735.g3991</name>
    <name evidence="1" type="ORF">STYLEM_4856</name>
</gene>
<dbReference type="Pfam" id="PF07004">
    <property type="entry name" value="SHIPPO-rpt"/>
    <property type="match status" value="1"/>
</dbReference>
<organism evidence="1 2">
    <name type="scientific">Stylonychia lemnae</name>
    <name type="common">Ciliate</name>
    <dbReference type="NCBI Taxonomy" id="5949"/>
    <lineage>
        <taxon>Eukaryota</taxon>
        <taxon>Sar</taxon>
        <taxon>Alveolata</taxon>
        <taxon>Ciliophora</taxon>
        <taxon>Intramacronucleata</taxon>
        <taxon>Spirotrichea</taxon>
        <taxon>Stichotrichia</taxon>
        <taxon>Sporadotrichida</taxon>
        <taxon>Oxytrichidae</taxon>
        <taxon>Stylonychinae</taxon>
        <taxon>Stylonychia</taxon>
    </lineage>
</organism>
<reference evidence="1 2" key="1">
    <citation type="submission" date="2014-06" db="EMBL/GenBank/DDBJ databases">
        <authorList>
            <person name="Swart Estienne"/>
        </authorList>
    </citation>
    <scope>NUCLEOTIDE SEQUENCE [LARGE SCALE GENOMIC DNA]</scope>
    <source>
        <strain evidence="1 2">130c</strain>
    </source>
</reference>
<dbReference type="Proteomes" id="UP000039865">
    <property type="component" value="Unassembled WGS sequence"/>
</dbReference>
<proteinExistence type="predicted"/>
<keyword evidence="2" id="KW-1185">Reference proteome</keyword>
<name>A0A078A0Y8_STYLE</name>
<accession>A0A078A0Y8</accession>
<evidence type="ECO:0000313" key="1">
    <source>
        <dbReference type="EMBL" id="CDW75861.1"/>
    </source>
</evidence>
<dbReference type="InterPro" id="IPR010736">
    <property type="entry name" value="SHIPPO-rpt"/>
</dbReference>
<sequence length="241" mass="28085">MRPRTANLNVQWSVRIRVPLLPTEGPHWTFPKDMTNIFDLESKPYRGNPGPGKYEQRKNYTIEQEKQRLKERRKSVDINKIPKRPVFTDEAIREKRNAPAPGQYAPKAVLFEKVQGSVQMKTDKKSYIDDEIQRKSFNLGPGALNPKRAFYEKRVTGLSWKKVEKEDWKIQKKEGPDMGSYNPSKSYKNIDKKTHNVIISKTDTPNFSAKYAKEKAFVPPCGTYDADKCYSKVHRPMKMRF</sequence>
<dbReference type="EMBL" id="CCKQ01004706">
    <property type="protein sequence ID" value="CDW75861.1"/>
    <property type="molecule type" value="Genomic_DNA"/>
</dbReference>
<evidence type="ECO:0000313" key="2">
    <source>
        <dbReference type="Proteomes" id="UP000039865"/>
    </source>
</evidence>